<reference evidence="3" key="2">
    <citation type="submission" date="2021-01" db="EMBL/GenBank/DDBJ databases">
        <authorList>
            <person name="Schikora-Tamarit M.A."/>
        </authorList>
    </citation>
    <scope>NUCLEOTIDE SEQUENCE</scope>
    <source>
        <strain evidence="3">CBS6341</strain>
    </source>
</reference>
<evidence type="ECO:0000313" key="3">
    <source>
        <dbReference type="EMBL" id="KAH3672853.1"/>
    </source>
</evidence>
<evidence type="ECO:0000259" key="2">
    <source>
        <dbReference type="PROSITE" id="PS50878"/>
    </source>
</evidence>
<dbReference type="InterPro" id="IPR043502">
    <property type="entry name" value="DNA/RNA_pol_sf"/>
</dbReference>
<comment type="caution">
    <text evidence="3">The sequence shown here is derived from an EMBL/GenBank/DDBJ whole genome shotgun (WGS) entry which is preliminary data.</text>
</comment>
<dbReference type="EMBL" id="JAEUBF010001112">
    <property type="protein sequence ID" value="KAH3672853.1"/>
    <property type="molecule type" value="Genomic_DNA"/>
</dbReference>
<sequence>MKTNSLEEKFYVPKTFIFNNQLLKIEWFTDAVKEIKFFSKPKDQVLTAFQNYDKNIPIMIEEIQDLQNIYMNFKFRTDEGFDHQQFRANESPRSFISNKKEGNNIMNEAYQSFSELYQPNLDICEENIHVFLKDYQSKITSTEFQNLNEVLTIEELEDSLKYLSKKKTSPGPDGITYQLIKLCWKEFAPLLQKVAIEMAETGNLPIRMKKVYIQLLPKKNFKKNQIIDNLRPIALNCCTLKIIGHSFKKRLLNVANRIIDPYQLGSLKNRPMKHLDLKYTQYLYASKLSTTSTQNDDAAAAMYMVDFQKAFDSISHKYILTIFRYMGFPKSFINILKSMISEQVAQLKIGSLLSNDFKLHSGVRQGNPISLTIFNLAIEPLLQSLKAKLQGLHIPTTETITSNITNDICFDSQKIKILCYSRDLSIILTNENETEIANTLLTNFSKVSGMKFNKQKSNILHFTFSNSGNAEDIIQEYETISNSNKMISSNELQVYPLTIQKGQTGGARSDGQKRKAKKNLKPPTRIL</sequence>
<dbReference type="InterPro" id="IPR000477">
    <property type="entry name" value="RT_dom"/>
</dbReference>
<reference evidence="3" key="1">
    <citation type="journal article" date="2021" name="Open Biol.">
        <title>Shared evolutionary footprints suggest mitochondrial oxidative damage underlies multiple complex I losses in fungi.</title>
        <authorList>
            <person name="Schikora-Tamarit M.A."/>
            <person name="Marcet-Houben M."/>
            <person name="Nosek J."/>
            <person name="Gabaldon T."/>
        </authorList>
    </citation>
    <scope>NUCLEOTIDE SEQUENCE</scope>
    <source>
        <strain evidence="3">CBS6341</strain>
    </source>
</reference>
<dbReference type="PANTHER" id="PTHR31635:SF196">
    <property type="entry name" value="REVERSE TRANSCRIPTASE DOMAIN-CONTAINING PROTEIN-RELATED"/>
    <property type="match status" value="1"/>
</dbReference>
<proteinExistence type="predicted"/>
<dbReference type="AlphaFoldDB" id="A0A9P8PIC2"/>
<dbReference type="PROSITE" id="PS50878">
    <property type="entry name" value="RT_POL"/>
    <property type="match status" value="1"/>
</dbReference>
<organism evidence="3 4">
    <name type="scientific">Wickerhamomyces mucosus</name>
    <dbReference type="NCBI Taxonomy" id="1378264"/>
    <lineage>
        <taxon>Eukaryota</taxon>
        <taxon>Fungi</taxon>
        <taxon>Dikarya</taxon>
        <taxon>Ascomycota</taxon>
        <taxon>Saccharomycotina</taxon>
        <taxon>Saccharomycetes</taxon>
        <taxon>Phaffomycetales</taxon>
        <taxon>Wickerhamomycetaceae</taxon>
        <taxon>Wickerhamomyces</taxon>
    </lineage>
</organism>
<gene>
    <name evidence="3" type="ORF">WICMUC_004075</name>
</gene>
<keyword evidence="4" id="KW-1185">Reference proteome</keyword>
<dbReference type="PANTHER" id="PTHR31635">
    <property type="entry name" value="REVERSE TRANSCRIPTASE DOMAIN-CONTAINING PROTEIN-RELATED"/>
    <property type="match status" value="1"/>
</dbReference>
<dbReference type="OrthoDB" id="4096848at2759"/>
<feature type="domain" description="Reverse transcriptase" evidence="2">
    <location>
        <begin position="197"/>
        <end position="471"/>
    </location>
</feature>
<evidence type="ECO:0000256" key="1">
    <source>
        <dbReference type="SAM" id="MobiDB-lite"/>
    </source>
</evidence>
<dbReference type="Proteomes" id="UP000769528">
    <property type="component" value="Unassembled WGS sequence"/>
</dbReference>
<name>A0A9P8PIC2_9ASCO</name>
<dbReference type="SUPFAM" id="SSF56672">
    <property type="entry name" value="DNA/RNA polymerases"/>
    <property type="match status" value="1"/>
</dbReference>
<evidence type="ECO:0000313" key="4">
    <source>
        <dbReference type="Proteomes" id="UP000769528"/>
    </source>
</evidence>
<feature type="region of interest" description="Disordered" evidence="1">
    <location>
        <begin position="502"/>
        <end position="527"/>
    </location>
</feature>
<dbReference type="Pfam" id="PF00078">
    <property type="entry name" value="RVT_1"/>
    <property type="match status" value="1"/>
</dbReference>
<protein>
    <recommendedName>
        <fullName evidence="2">Reverse transcriptase domain-containing protein</fullName>
    </recommendedName>
</protein>
<accession>A0A9P8PIC2</accession>